<dbReference type="AlphaFoldDB" id="A0AA88E228"/>
<dbReference type="EMBL" id="BTGU01000293">
    <property type="protein sequence ID" value="GMN66165.1"/>
    <property type="molecule type" value="Genomic_DNA"/>
</dbReference>
<protein>
    <submittedName>
        <fullName evidence="1">Uncharacterized protein</fullName>
    </submittedName>
</protein>
<evidence type="ECO:0000313" key="1">
    <source>
        <dbReference type="EMBL" id="GMN66165.1"/>
    </source>
</evidence>
<sequence length="49" mass="4915">MGEGAGPLHGGGGGGGCHCMKWIGGQALHYRQSPFVGSGGRRGFGGWDL</sequence>
<name>A0AA88E228_FICCA</name>
<accession>A0AA88E228</accession>
<evidence type="ECO:0000313" key="2">
    <source>
        <dbReference type="Proteomes" id="UP001187192"/>
    </source>
</evidence>
<organism evidence="1 2">
    <name type="scientific">Ficus carica</name>
    <name type="common">Common fig</name>
    <dbReference type="NCBI Taxonomy" id="3494"/>
    <lineage>
        <taxon>Eukaryota</taxon>
        <taxon>Viridiplantae</taxon>
        <taxon>Streptophyta</taxon>
        <taxon>Embryophyta</taxon>
        <taxon>Tracheophyta</taxon>
        <taxon>Spermatophyta</taxon>
        <taxon>Magnoliopsida</taxon>
        <taxon>eudicotyledons</taxon>
        <taxon>Gunneridae</taxon>
        <taxon>Pentapetalae</taxon>
        <taxon>rosids</taxon>
        <taxon>fabids</taxon>
        <taxon>Rosales</taxon>
        <taxon>Moraceae</taxon>
        <taxon>Ficeae</taxon>
        <taxon>Ficus</taxon>
    </lineage>
</organism>
<dbReference type="Proteomes" id="UP001187192">
    <property type="component" value="Unassembled WGS sequence"/>
</dbReference>
<reference evidence="1" key="1">
    <citation type="submission" date="2023-07" db="EMBL/GenBank/DDBJ databases">
        <title>draft genome sequence of fig (Ficus carica).</title>
        <authorList>
            <person name="Takahashi T."/>
            <person name="Nishimura K."/>
        </authorList>
    </citation>
    <scope>NUCLEOTIDE SEQUENCE</scope>
</reference>
<proteinExistence type="predicted"/>
<comment type="caution">
    <text evidence="1">The sequence shown here is derived from an EMBL/GenBank/DDBJ whole genome shotgun (WGS) entry which is preliminary data.</text>
</comment>
<keyword evidence="2" id="KW-1185">Reference proteome</keyword>
<gene>
    <name evidence="1" type="ORF">TIFTF001_035236</name>
</gene>